<dbReference type="Proteomes" id="UP000247416">
    <property type="component" value="Unassembled WGS sequence"/>
</dbReference>
<evidence type="ECO:0000259" key="2">
    <source>
        <dbReference type="PROSITE" id="PS51272"/>
    </source>
</evidence>
<dbReference type="Pfam" id="PF00395">
    <property type="entry name" value="SLH"/>
    <property type="match status" value="3"/>
</dbReference>
<dbReference type="AlphaFoldDB" id="A0A318TRU7"/>
<evidence type="ECO:0000313" key="3">
    <source>
        <dbReference type="EMBL" id="PYF07572.1"/>
    </source>
</evidence>
<dbReference type="OrthoDB" id="57539at2"/>
<dbReference type="RefSeq" id="WP_107932560.1">
    <property type="nucleotide sequence ID" value="NZ_PYWJ01000003.1"/>
</dbReference>
<feature type="signal peptide" evidence="1">
    <location>
        <begin position="1"/>
        <end position="26"/>
    </location>
</feature>
<keyword evidence="4" id="KW-1185">Reference proteome</keyword>
<feature type="domain" description="SLH" evidence="2">
    <location>
        <begin position="34"/>
        <end position="98"/>
    </location>
</feature>
<dbReference type="InterPro" id="IPR051465">
    <property type="entry name" value="Cell_Envelope_Struct_Comp"/>
</dbReference>
<dbReference type="PROSITE" id="PS51272">
    <property type="entry name" value="SLH"/>
    <property type="match status" value="3"/>
</dbReference>
<protein>
    <submittedName>
        <fullName evidence="3">S-layer family protein</fullName>
    </submittedName>
</protein>
<dbReference type="EMBL" id="QJTJ01000004">
    <property type="protein sequence ID" value="PYF07572.1"/>
    <property type="molecule type" value="Genomic_DNA"/>
</dbReference>
<evidence type="ECO:0000313" key="4">
    <source>
        <dbReference type="Proteomes" id="UP000247416"/>
    </source>
</evidence>
<feature type="domain" description="SLH" evidence="2">
    <location>
        <begin position="160"/>
        <end position="218"/>
    </location>
</feature>
<accession>A0A318TRU7</accession>
<organism evidence="3 4">
    <name type="scientific">Ureibacillus chungkukjangi</name>
    <dbReference type="NCBI Taxonomy" id="1202712"/>
    <lineage>
        <taxon>Bacteria</taxon>
        <taxon>Bacillati</taxon>
        <taxon>Bacillota</taxon>
        <taxon>Bacilli</taxon>
        <taxon>Bacillales</taxon>
        <taxon>Caryophanaceae</taxon>
        <taxon>Ureibacillus</taxon>
    </lineage>
</organism>
<name>A0A318TRU7_9BACL</name>
<dbReference type="PANTHER" id="PTHR43308:SF5">
    <property type="entry name" value="S-LAYER PROTEIN _ PEPTIDOGLYCAN ENDO-BETA-N-ACETYLGLUCOSAMINIDASE"/>
    <property type="match status" value="1"/>
</dbReference>
<dbReference type="InterPro" id="IPR046776">
    <property type="entry name" value="Pectate_lyase_5"/>
</dbReference>
<evidence type="ECO:0000256" key="1">
    <source>
        <dbReference type="SAM" id="SignalP"/>
    </source>
</evidence>
<dbReference type="PANTHER" id="PTHR43308">
    <property type="entry name" value="OUTER MEMBRANE PROTEIN ALPHA-RELATED"/>
    <property type="match status" value="1"/>
</dbReference>
<dbReference type="SUPFAM" id="SSF51126">
    <property type="entry name" value="Pectin lyase-like"/>
    <property type="match status" value="2"/>
</dbReference>
<keyword evidence="1" id="KW-0732">Signal</keyword>
<proteinExistence type="predicted"/>
<sequence>MTNNKTFKYFNTVMAAAVVASGVAVVAPQAADASELKFTDVKAGDYYYEAVMNLAERGIVKGYNGTGTYGPENNITRGQVAVILANALGLDTDNVTDPGFKDVPKSHDYYGAIAALANAGHISGYEDKTYKPGEKINRYHMALILASAFNLKAKNVESLPFIDVMDVYKDKIAALYDNGVTAGKTATTFGGNQKVTRGQMALFIVAAEKAAYPTMTVSEIKDSKVYTADGKEYTYSEDVAAIFAEANHKALENADMGVIVEKGVIVDVYFLALNNAGTEAEPVVFDGGDSFILGDLVVNADWLEVKNLTVLGDLYITSEVVNSLSVDMVDVDGEVFVEEIEAAEESPVASLKKILPFNTAAANAKLSFVDSTIKSIDTERNNLEITSNTAISEVKLSKNVNAIQLNAAVEAVTVNNAKEVQISGTGSINKVTVAEAAQVTLNVPGQVKELVVANKDAKVSLGENVTVEKLVVPTESDYATIIDNYENVKGNITGVQDEQGAVIDTTAVEASTIEELQAALADTHVKTINVTADIENLTERIVIDRAVTINGGGHTISFADAINDLAYGSRQGIVVMASDVAVKDLNVQLTEKAEWQGAYAVQVYNAQNVTIHNFAATGADAGLLVNGSKVKLTGTIDVSGNEFGGIESSIGSELTEASSIVTTEATLVNTSEVYGLPTIWEDKVTGTVQSAEGALKVNDAVKDGQVQYYLTNAATTVEVETLAELQAALDRADIQTINLVKDIEEVASTIVVDRAVTIEGNNHTISFTDAINGQANGGRQGIVVLGDDVTINNLAVQLTEEANWQGAYAVQVYNAEKVVLNNFTGTGADAAILVNASQVDLTGTTTVSGNEFGGIEVSKGTEEGLSNSVLNVTGTIANESEATGEPTIWVVHNNDNAKTAQGTVSGSALDSAVVNYIDKTAGYQTQYYTQNAPVQLVSFGGDKTVWNSMNLAYIEVVAQSENGLKELEVDHNIQGLPEFSVYASEENPYGTDTEKAKFEALGVMVTYNAEAKKWTIEFGSTITNQMAKQKDVTFYVVVADEKGYTFGSMYNTAEENTFKLAF</sequence>
<dbReference type="InterPro" id="IPR001119">
    <property type="entry name" value="SLH_dom"/>
</dbReference>
<comment type="caution">
    <text evidence="3">The sequence shown here is derived from an EMBL/GenBank/DDBJ whole genome shotgun (WGS) entry which is preliminary data.</text>
</comment>
<gene>
    <name evidence="3" type="ORF">BJ095_10480</name>
</gene>
<dbReference type="Pfam" id="PF20585">
    <property type="entry name" value="Pectate_lyase_5"/>
    <property type="match status" value="2"/>
</dbReference>
<feature type="domain" description="SLH" evidence="2">
    <location>
        <begin position="100"/>
        <end position="159"/>
    </location>
</feature>
<feature type="chain" id="PRO_5039253749" evidence="1">
    <location>
        <begin position="27"/>
        <end position="1062"/>
    </location>
</feature>
<dbReference type="InterPro" id="IPR011050">
    <property type="entry name" value="Pectin_lyase_fold/virulence"/>
</dbReference>
<reference evidence="3 4" key="1">
    <citation type="submission" date="2018-06" db="EMBL/GenBank/DDBJ databases">
        <title>Genomic Encyclopedia of Archaeal and Bacterial Type Strains, Phase II (KMG-II): from individual species to whole genera.</title>
        <authorList>
            <person name="Goeker M."/>
        </authorList>
    </citation>
    <scope>NUCLEOTIDE SEQUENCE [LARGE SCALE GENOMIC DNA]</scope>
    <source>
        <strain evidence="3 4">KACC 16626</strain>
    </source>
</reference>